<dbReference type="PANTHER" id="PTHR30478">
    <property type="entry name" value="DNA POLYMERASE III SUBUNIT BETA"/>
    <property type="match status" value="1"/>
</dbReference>
<evidence type="ECO:0000256" key="7">
    <source>
        <dbReference type="ARBA" id="ARBA00022705"/>
    </source>
</evidence>
<gene>
    <name evidence="14" type="primary">dnaN</name>
    <name evidence="14" type="ORF">D9X91_14970</name>
</gene>
<dbReference type="InterPro" id="IPR046938">
    <property type="entry name" value="DNA_clamp_sf"/>
</dbReference>
<dbReference type="AlphaFoldDB" id="A0A3L7JXF9"/>
<evidence type="ECO:0000313" key="14">
    <source>
        <dbReference type="EMBL" id="RLQ94351.1"/>
    </source>
</evidence>
<dbReference type="NCBIfam" id="TIGR00663">
    <property type="entry name" value="dnan"/>
    <property type="match status" value="1"/>
</dbReference>
<feature type="domain" description="DNA polymerase III beta sliding clamp N-terminal" evidence="11">
    <location>
        <begin position="14"/>
        <end position="132"/>
    </location>
</feature>
<evidence type="ECO:0000256" key="2">
    <source>
        <dbReference type="ARBA" id="ARBA00010752"/>
    </source>
</evidence>
<dbReference type="SMART" id="SM00480">
    <property type="entry name" value="POL3Bc"/>
    <property type="match status" value="1"/>
</dbReference>
<proteinExistence type="inferred from homology"/>
<keyword evidence="8 10" id="KW-0239">DNA-directed DNA polymerase</keyword>
<feature type="domain" description="DNA polymerase III beta sliding clamp C-terminal" evidence="13">
    <location>
        <begin position="258"/>
        <end position="372"/>
    </location>
</feature>
<keyword evidence="9" id="KW-0238">DNA-binding</keyword>
<evidence type="ECO:0000259" key="11">
    <source>
        <dbReference type="Pfam" id="PF00712"/>
    </source>
</evidence>
<dbReference type="EMBL" id="RCVZ01000010">
    <property type="protein sequence ID" value="RLQ94351.1"/>
    <property type="molecule type" value="Genomic_DNA"/>
</dbReference>
<dbReference type="GO" id="GO:0003677">
    <property type="term" value="F:DNA binding"/>
    <property type="evidence" value="ECO:0007669"/>
    <property type="project" value="UniProtKB-UniRule"/>
</dbReference>
<comment type="function">
    <text evidence="10">Confers DNA tethering and processivity to DNA polymerases and other proteins. Acts as a clamp, forming a ring around DNA (a reaction catalyzed by the clamp-loading complex) which diffuses in an ATP-independent manner freely and bidirectionally along dsDNA. Initially characterized for its ability to contact the catalytic subunit of DNA polymerase III (Pol III), a complex, multichain enzyme responsible for most of the replicative synthesis in bacteria; Pol III exhibits 3'-5' exonuclease proofreading activity. The beta chain is required for initiation of replication as well as for processivity of DNA replication.</text>
</comment>
<evidence type="ECO:0000256" key="6">
    <source>
        <dbReference type="ARBA" id="ARBA00022695"/>
    </source>
</evidence>
<evidence type="ECO:0000256" key="4">
    <source>
        <dbReference type="ARBA" id="ARBA00022490"/>
    </source>
</evidence>
<keyword evidence="15" id="KW-1185">Reference proteome</keyword>
<evidence type="ECO:0000256" key="10">
    <source>
        <dbReference type="PIRNR" id="PIRNR000804"/>
    </source>
</evidence>
<dbReference type="Pfam" id="PF02767">
    <property type="entry name" value="DNA_pol3_beta_2"/>
    <property type="match status" value="1"/>
</dbReference>
<evidence type="ECO:0000256" key="3">
    <source>
        <dbReference type="ARBA" id="ARBA00021035"/>
    </source>
</evidence>
<dbReference type="SUPFAM" id="SSF55979">
    <property type="entry name" value="DNA clamp"/>
    <property type="match status" value="3"/>
</dbReference>
<dbReference type="Pfam" id="PF02768">
    <property type="entry name" value="DNA_pol3_beta_3"/>
    <property type="match status" value="1"/>
</dbReference>
<accession>A0A3L7JXF9</accession>
<dbReference type="InterPro" id="IPR022637">
    <property type="entry name" value="DNA_polIII_beta_cen"/>
</dbReference>
<comment type="subunit">
    <text evidence="10">Forms a ring-shaped head-to-tail homodimer around DNA.</text>
</comment>
<evidence type="ECO:0000256" key="1">
    <source>
        <dbReference type="ARBA" id="ARBA00004496"/>
    </source>
</evidence>
<evidence type="ECO:0000259" key="13">
    <source>
        <dbReference type="Pfam" id="PF02768"/>
    </source>
</evidence>
<dbReference type="InterPro" id="IPR022635">
    <property type="entry name" value="DNA_polIII_beta_C"/>
</dbReference>
<evidence type="ECO:0000259" key="12">
    <source>
        <dbReference type="Pfam" id="PF02767"/>
    </source>
</evidence>
<dbReference type="Pfam" id="PF00712">
    <property type="entry name" value="DNA_pol3_beta"/>
    <property type="match status" value="1"/>
</dbReference>
<reference evidence="14 15" key="1">
    <citation type="submission" date="2018-10" db="EMBL/GenBank/DDBJ databases">
        <title>Falsibacillus sp. genome draft.</title>
        <authorList>
            <person name="Shi S."/>
        </authorList>
    </citation>
    <scope>NUCLEOTIDE SEQUENCE [LARGE SCALE GENOMIC DNA]</scope>
    <source>
        <strain evidence="14 15">GY 10110</strain>
    </source>
</reference>
<comment type="caution">
    <text evidence="14">The sequence shown here is derived from an EMBL/GenBank/DDBJ whole genome shotgun (WGS) entry which is preliminary data.</text>
</comment>
<name>A0A3L7JXF9_9BACI</name>
<dbReference type="GO" id="GO:0005737">
    <property type="term" value="C:cytoplasm"/>
    <property type="evidence" value="ECO:0007669"/>
    <property type="project" value="UniProtKB-SubCell"/>
</dbReference>
<evidence type="ECO:0000256" key="9">
    <source>
        <dbReference type="ARBA" id="ARBA00023125"/>
    </source>
</evidence>
<dbReference type="Proteomes" id="UP000276770">
    <property type="component" value="Unassembled WGS sequence"/>
</dbReference>
<evidence type="ECO:0000313" key="15">
    <source>
        <dbReference type="Proteomes" id="UP000276770"/>
    </source>
</evidence>
<keyword evidence="7 10" id="KW-0235">DNA replication</keyword>
<dbReference type="GO" id="GO:0008408">
    <property type="term" value="F:3'-5' exonuclease activity"/>
    <property type="evidence" value="ECO:0007669"/>
    <property type="project" value="InterPro"/>
</dbReference>
<dbReference type="PIRSF" id="PIRSF000804">
    <property type="entry name" value="DNA_pol_III_b"/>
    <property type="match status" value="1"/>
</dbReference>
<comment type="similarity">
    <text evidence="2 10">Belongs to the beta sliding clamp family.</text>
</comment>
<organism evidence="14 15">
    <name type="scientific">Falsibacillus albus</name>
    <dbReference type="NCBI Taxonomy" id="2478915"/>
    <lineage>
        <taxon>Bacteria</taxon>
        <taxon>Bacillati</taxon>
        <taxon>Bacillota</taxon>
        <taxon>Bacilli</taxon>
        <taxon>Bacillales</taxon>
        <taxon>Bacillaceae</taxon>
        <taxon>Falsibacillus</taxon>
    </lineage>
</organism>
<dbReference type="InterPro" id="IPR001001">
    <property type="entry name" value="DNA_polIII_beta"/>
</dbReference>
<evidence type="ECO:0000256" key="8">
    <source>
        <dbReference type="ARBA" id="ARBA00022932"/>
    </source>
</evidence>
<dbReference type="Gene3D" id="3.70.10.10">
    <property type="match status" value="1"/>
</dbReference>
<dbReference type="InterPro" id="IPR022634">
    <property type="entry name" value="DNA_polIII_beta_N"/>
</dbReference>
<evidence type="ECO:0000256" key="5">
    <source>
        <dbReference type="ARBA" id="ARBA00022679"/>
    </source>
</evidence>
<keyword evidence="5 10" id="KW-0808">Transferase</keyword>
<comment type="subcellular location">
    <subcellularLocation>
        <location evidence="1 10">Cytoplasm</location>
    </subcellularLocation>
</comment>
<feature type="domain" description="DNA polymerase III beta sliding clamp central" evidence="12">
    <location>
        <begin position="145"/>
        <end position="255"/>
    </location>
</feature>
<sequence length="383" mass="42553">METKGIDRELEDEMEFIIDRNLILAALLDVSLAVSTKDTIPILKGIKMEVFDDKIILTGGNQVSIIKKIIKGPAVSIIQTGSTVLEARFLVGLVRKLENDLHVKSISGSIVVRSGEVETTFHGMDPAEYPKLHDSEAGSEMVLTIEKLKEIILQTGFAAAINDARPVLTGCHWRFKNRILTCAATDSQRMAMRKIDIESDLNRVANIPTASLSKLLKLLPKQAGNVNIQISDSFILFKTPDFELYSLLITGSYPQIDRLIPTGISTEITLNRKTLENALDRMNIISNHHKHHDVRLSICNGEVIELSTIAYELGKMVQKIMPNEIQGKKELDITFDSIFMLEAVKSIQDAQLKLSFYGENKPIVVESTAGNDQLSLISSVRTK</sequence>
<dbReference type="GO" id="GO:0006271">
    <property type="term" value="P:DNA strand elongation involved in DNA replication"/>
    <property type="evidence" value="ECO:0007669"/>
    <property type="project" value="TreeGrafter"/>
</dbReference>
<dbReference type="Gene3D" id="3.10.150.10">
    <property type="entry name" value="DNA Polymerase III, subunit A, domain 2"/>
    <property type="match status" value="1"/>
</dbReference>
<dbReference type="GO" id="GO:0003887">
    <property type="term" value="F:DNA-directed DNA polymerase activity"/>
    <property type="evidence" value="ECO:0007669"/>
    <property type="project" value="UniProtKB-UniRule"/>
</dbReference>
<keyword evidence="4 10" id="KW-0963">Cytoplasm</keyword>
<keyword evidence="6 10" id="KW-0548">Nucleotidyltransferase</keyword>
<dbReference type="CDD" id="cd00140">
    <property type="entry name" value="beta_clamp"/>
    <property type="match status" value="1"/>
</dbReference>
<dbReference type="GO" id="GO:0009360">
    <property type="term" value="C:DNA polymerase III complex"/>
    <property type="evidence" value="ECO:0007669"/>
    <property type="project" value="InterPro"/>
</dbReference>
<protein>
    <recommendedName>
        <fullName evidence="3 10">Beta sliding clamp</fullName>
    </recommendedName>
</protein>
<dbReference type="PANTHER" id="PTHR30478:SF0">
    <property type="entry name" value="BETA SLIDING CLAMP"/>
    <property type="match status" value="1"/>
</dbReference>